<evidence type="ECO:0008006" key="4">
    <source>
        <dbReference type="Google" id="ProtNLM"/>
    </source>
</evidence>
<evidence type="ECO:0000313" key="2">
    <source>
        <dbReference type="EMBL" id="KAK1764017.1"/>
    </source>
</evidence>
<proteinExistence type="predicted"/>
<dbReference type="PANTHER" id="PTHR38167:SF1">
    <property type="entry name" value="C2H2-TYPE DOMAIN-CONTAINING PROTEIN"/>
    <property type="match status" value="1"/>
</dbReference>
<protein>
    <recommendedName>
        <fullName evidence="4">C2H2-type domain-containing protein</fullName>
    </recommendedName>
</protein>
<accession>A0AAJ0BVW3</accession>
<dbReference type="PANTHER" id="PTHR38167">
    <property type="entry name" value="C2H2-TYPE DOMAIN-CONTAINING PROTEIN"/>
    <property type="match status" value="1"/>
</dbReference>
<name>A0AAJ0BVW3_9PEZI</name>
<dbReference type="AlphaFoldDB" id="A0AAJ0BVW3"/>
<evidence type="ECO:0000256" key="1">
    <source>
        <dbReference type="SAM" id="MobiDB-lite"/>
    </source>
</evidence>
<comment type="caution">
    <text evidence="2">The sequence shown here is derived from an EMBL/GenBank/DDBJ whole genome shotgun (WGS) entry which is preliminary data.</text>
</comment>
<evidence type="ECO:0000313" key="3">
    <source>
        <dbReference type="Proteomes" id="UP001244011"/>
    </source>
</evidence>
<reference evidence="2" key="1">
    <citation type="submission" date="2023-06" db="EMBL/GenBank/DDBJ databases">
        <title>Genome-scale phylogeny and comparative genomics of the fungal order Sordariales.</title>
        <authorList>
            <consortium name="Lawrence Berkeley National Laboratory"/>
            <person name="Hensen N."/>
            <person name="Bonometti L."/>
            <person name="Westerberg I."/>
            <person name="Brannstrom I.O."/>
            <person name="Guillou S."/>
            <person name="Cros-Aarteil S."/>
            <person name="Calhoun S."/>
            <person name="Haridas S."/>
            <person name="Kuo A."/>
            <person name="Mondo S."/>
            <person name="Pangilinan J."/>
            <person name="Riley R."/>
            <person name="Labutti K."/>
            <person name="Andreopoulos B."/>
            <person name="Lipzen A."/>
            <person name="Chen C."/>
            <person name="Yanf M."/>
            <person name="Daum C."/>
            <person name="Ng V."/>
            <person name="Clum A."/>
            <person name="Steindorff A."/>
            <person name="Ohm R."/>
            <person name="Martin F."/>
            <person name="Silar P."/>
            <person name="Natvig D."/>
            <person name="Lalanne C."/>
            <person name="Gautier V."/>
            <person name="Ament-Velasquez S.L."/>
            <person name="Kruys A."/>
            <person name="Hutchinson M.I."/>
            <person name="Powell A.J."/>
            <person name="Barry K."/>
            <person name="Miller A.N."/>
            <person name="Grigoriev I.V."/>
            <person name="Debuchy R."/>
            <person name="Gladieux P."/>
            <person name="Thoren M.H."/>
            <person name="Johannesson H."/>
        </authorList>
    </citation>
    <scope>NUCLEOTIDE SEQUENCE</scope>
    <source>
        <strain evidence="2">8032-3</strain>
    </source>
</reference>
<dbReference type="RefSeq" id="XP_060280230.1">
    <property type="nucleotide sequence ID" value="XM_060422666.1"/>
</dbReference>
<sequence>MTPWASDTDVLKAISAEDARSILIFLCNDSRVCQKATSLAAKFLSVSARKRKAEYSVAICVQCDDVFEPDHNITKDCQYHSGTLEVDYEGDFWADHDENCHGIIDTKEMREEYPEGFRWTCCDKLGSAPGCRRSRHRADPYKSTKGSELSESEEEVVEQDEDGNSEEEEDDDNEGGE</sequence>
<feature type="compositionally biased region" description="Acidic residues" evidence="1">
    <location>
        <begin position="150"/>
        <end position="177"/>
    </location>
</feature>
<dbReference type="Proteomes" id="UP001244011">
    <property type="component" value="Unassembled WGS sequence"/>
</dbReference>
<feature type="region of interest" description="Disordered" evidence="1">
    <location>
        <begin position="130"/>
        <end position="177"/>
    </location>
</feature>
<organism evidence="2 3">
    <name type="scientific">Phialemonium atrogriseum</name>
    <dbReference type="NCBI Taxonomy" id="1093897"/>
    <lineage>
        <taxon>Eukaryota</taxon>
        <taxon>Fungi</taxon>
        <taxon>Dikarya</taxon>
        <taxon>Ascomycota</taxon>
        <taxon>Pezizomycotina</taxon>
        <taxon>Sordariomycetes</taxon>
        <taxon>Sordariomycetidae</taxon>
        <taxon>Cephalothecales</taxon>
        <taxon>Cephalothecaceae</taxon>
        <taxon>Phialemonium</taxon>
    </lineage>
</organism>
<keyword evidence="3" id="KW-1185">Reference proteome</keyword>
<gene>
    <name evidence="2" type="ORF">QBC33DRAFT_211465</name>
</gene>
<dbReference type="GeneID" id="85305853"/>
<dbReference type="EMBL" id="MU839023">
    <property type="protein sequence ID" value="KAK1764017.1"/>
    <property type="molecule type" value="Genomic_DNA"/>
</dbReference>